<name>A0ABM8FYF1_9CELL</name>
<sequence length="509" mass="52618">MPVAQRVIDRGGDPDTSGGLALLDDGSSRTYGELSADVLAAARHLSSSVQRDGLVALCLDDPAATVVALLAVDRLGATALVCDPQWSAAHRETVLRAVRPDTTILTALPRGTSAPGPEASARSAPDPGAPDPSTPGEEPRGAPTAARPDPAARPWAGFSSGSTGRPRAVTRTRRSWTDSFDALSRAIGLRPGDTVLVPGSLASSLTCFAVVHALAEGVTVRVGTRGRHLAAALPDVDLVHCVPSVAQDVLDAIESGVPSRVRTLVVGGASTSPELRSRAARLGVDVVAYYGAVELSFVALDTDGAGLVPFPGVEVEIRPADGASRLGQVWVRSPYVADGYLADAVGPLARDGSWATVGDLAEMPPAPGAPLVLRGRGDGAILTGGSTVVPEDVEVVLRRVPGVRDVVVVGSTHRRLGAVVTAVVEADPRPGLRATLERAARSHLTAQQRPRRWYRTGMLPRTASGKPARAAVSERLQGERPGGDLAPPATQGSARTESTGLEHGFEALR</sequence>
<dbReference type="PANTHER" id="PTHR43201:SF5">
    <property type="entry name" value="MEDIUM-CHAIN ACYL-COA LIGASE ACSF2, MITOCHONDRIAL"/>
    <property type="match status" value="1"/>
</dbReference>
<feature type="region of interest" description="Disordered" evidence="3">
    <location>
        <begin position="105"/>
        <end position="174"/>
    </location>
</feature>
<dbReference type="Gene3D" id="3.40.50.12780">
    <property type="entry name" value="N-terminal domain of ligase-like"/>
    <property type="match status" value="1"/>
</dbReference>
<accession>A0ABM8FYF1</accession>
<dbReference type="InterPro" id="IPR042099">
    <property type="entry name" value="ANL_N_sf"/>
</dbReference>
<comment type="similarity">
    <text evidence="1">Belongs to the ATP-dependent AMP-binding enzyme family.</text>
</comment>
<dbReference type="Pfam" id="PF00501">
    <property type="entry name" value="AMP-binding"/>
    <property type="match status" value="1"/>
</dbReference>
<keyword evidence="7" id="KW-1185">Reference proteome</keyword>
<dbReference type="SUPFAM" id="SSF56801">
    <property type="entry name" value="Acetyl-CoA synthetase-like"/>
    <property type="match status" value="1"/>
</dbReference>
<protein>
    <submittedName>
        <fullName evidence="6">Acyl--CoA ligase YhfT</fullName>
    </submittedName>
</protein>
<dbReference type="EMBL" id="AP027729">
    <property type="protein sequence ID" value="BDZ40772.1"/>
    <property type="molecule type" value="Genomic_DNA"/>
</dbReference>
<reference evidence="7" key="1">
    <citation type="journal article" date="2019" name="Int. J. Syst. Evol. Microbiol.">
        <title>The Global Catalogue of Microorganisms (GCM) 10K type strain sequencing project: providing services to taxonomists for standard genome sequencing and annotation.</title>
        <authorList>
            <consortium name="The Broad Institute Genomics Platform"/>
            <consortium name="The Broad Institute Genome Sequencing Center for Infectious Disease"/>
            <person name="Wu L."/>
            <person name="Ma J."/>
        </authorList>
    </citation>
    <scope>NUCLEOTIDE SEQUENCE [LARGE SCALE GENOMIC DNA]</scope>
    <source>
        <strain evidence="7">NBRC 108565</strain>
    </source>
</reference>
<proteinExistence type="inferred from homology"/>
<dbReference type="PANTHER" id="PTHR43201">
    <property type="entry name" value="ACYL-COA SYNTHETASE"/>
    <property type="match status" value="1"/>
</dbReference>
<evidence type="ECO:0000259" key="5">
    <source>
        <dbReference type="Pfam" id="PF13193"/>
    </source>
</evidence>
<dbReference type="Gene3D" id="3.30.300.30">
    <property type="match status" value="1"/>
</dbReference>
<dbReference type="GO" id="GO:0016874">
    <property type="term" value="F:ligase activity"/>
    <property type="evidence" value="ECO:0007669"/>
    <property type="project" value="UniProtKB-KW"/>
</dbReference>
<dbReference type="InterPro" id="IPR025110">
    <property type="entry name" value="AMP-bd_C"/>
</dbReference>
<gene>
    <name evidence="6" type="primary">yhfT</name>
    <name evidence="6" type="ORF">GCM10025865_00710</name>
</gene>
<keyword evidence="2 6" id="KW-0436">Ligase</keyword>
<evidence type="ECO:0000259" key="4">
    <source>
        <dbReference type="Pfam" id="PF00501"/>
    </source>
</evidence>
<evidence type="ECO:0000256" key="2">
    <source>
        <dbReference type="ARBA" id="ARBA00022598"/>
    </source>
</evidence>
<dbReference type="Proteomes" id="UP001321475">
    <property type="component" value="Chromosome"/>
</dbReference>
<dbReference type="InterPro" id="IPR045851">
    <property type="entry name" value="AMP-bd_C_sf"/>
</dbReference>
<evidence type="ECO:0000313" key="7">
    <source>
        <dbReference type="Proteomes" id="UP001321475"/>
    </source>
</evidence>
<feature type="domain" description="AMP-binding enzyme C-terminal" evidence="5">
    <location>
        <begin position="393"/>
        <end position="466"/>
    </location>
</feature>
<feature type="compositionally biased region" description="Low complexity" evidence="3">
    <location>
        <begin position="141"/>
        <end position="156"/>
    </location>
</feature>
<feature type="region of interest" description="Disordered" evidence="3">
    <location>
        <begin position="457"/>
        <end position="509"/>
    </location>
</feature>
<organism evidence="6 7">
    <name type="scientific">Paraoerskovia sediminicola</name>
    <dbReference type="NCBI Taxonomy" id="1138587"/>
    <lineage>
        <taxon>Bacteria</taxon>
        <taxon>Bacillati</taxon>
        <taxon>Actinomycetota</taxon>
        <taxon>Actinomycetes</taxon>
        <taxon>Micrococcales</taxon>
        <taxon>Cellulomonadaceae</taxon>
        <taxon>Paraoerskovia</taxon>
    </lineage>
</organism>
<evidence type="ECO:0000313" key="6">
    <source>
        <dbReference type="EMBL" id="BDZ40772.1"/>
    </source>
</evidence>
<feature type="domain" description="AMP-dependent synthetase/ligase" evidence="4">
    <location>
        <begin position="21"/>
        <end position="341"/>
    </location>
</feature>
<evidence type="ECO:0000256" key="1">
    <source>
        <dbReference type="ARBA" id="ARBA00006432"/>
    </source>
</evidence>
<dbReference type="InterPro" id="IPR000873">
    <property type="entry name" value="AMP-dep_synth/lig_dom"/>
</dbReference>
<dbReference type="Pfam" id="PF13193">
    <property type="entry name" value="AMP-binding_C"/>
    <property type="match status" value="1"/>
</dbReference>
<feature type="compositionally biased region" description="Polar residues" evidence="3">
    <location>
        <begin position="490"/>
        <end position="499"/>
    </location>
</feature>
<evidence type="ECO:0000256" key="3">
    <source>
        <dbReference type="SAM" id="MobiDB-lite"/>
    </source>
</evidence>